<accession>A0ABS6EL62</accession>
<dbReference type="InterPro" id="IPR007074">
    <property type="entry name" value="LicD/FKTN/FKRP_NTP_transf"/>
</dbReference>
<organism evidence="2 3">
    <name type="scientific">Clostridium mobile</name>
    <dbReference type="NCBI Taxonomy" id="2841512"/>
    <lineage>
        <taxon>Bacteria</taxon>
        <taxon>Bacillati</taxon>
        <taxon>Bacillota</taxon>
        <taxon>Clostridia</taxon>
        <taxon>Eubacteriales</taxon>
        <taxon>Clostridiaceae</taxon>
        <taxon>Clostridium</taxon>
    </lineage>
</organism>
<dbReference type="Pfam" id="PF04991">
    <property type="entry name" value="LicD"/>
    <property type="match status" value="1"/>
</dbReference>
<name>A0ABS6EL62_9CLOT</name>
<protein>
    <submittedName>
        <fullName evidence="2">LicD family protein</fullName>
    </submittedName>
</protein>
<dbReference type="PANTHER" id="PTHR43404:SF2">
    <property type="entry name" value="LIPOPOLYSACCHARIDE CHOLINEPHOSPHOTRANSFERASE LICD"/>
    <property type="match status" value="1"/>
</dbReference>
<keyword evidence="3" id="KW-1185">Reference proteome</keyword>
<dbReference type="InterPro" id="IPR052942">
    <property type="entry name" value="LPS_cholinephosphotransferase"/>
</dbReference>
<reference evidence="2 3" key="1">
    <citation type="submission" date="2021-06" db="EMBL/GenBank/DDBJ databases">
        <authorList>
            <person name="Sun Q."/>
            <person name="Li D."/>
        </authorList>
    </citation>
    <scope>NUCLEOTIDE SEQUENCE [LARGE SCALE GENOMIC DNA]</scope>
    <source>
        <strain evidence="2 3">MSJ-11</strain>
    </source>
</reference>
<dbReference type="PANTHER" id="PTHR43404">
    <property type="entry name" value="LIPOPOLYSACCHARIDE CHOLINEPHOSPHOTRANSFERASE LICD"/>
    <property type="match status" value="1"/>
</dbReference>
<evidence type="ECO:0000313" key="2">
    <source>
        <dbReference type="EMBL" id="MBU5485765.1"/>
    </source>
</evidence>
<proteinExistence type="predicted"/>
<dbReference type="EMBL" id="JAHLQF010000004">
    <property type="protein sequence ID" value="MBU5485765.1"/>
    <property type="molecule type" value="Genomic_DNA"/>
</dbReference>
<dbReference type="RefSeq" id="WP_216440341.1">
    <property type="nucleotide sequence ID" value="NZ_JAHLQF010000004.1"/>
</dbReference>
<gene>
    <name evidence="2" type="ORF">KQI86_15705</name>
</gene>
<dbReference type="Proteomes" id="UP000726170">
    <property type="component" value="Unassembled WGS sequence"/>
</dbReference>
<comment type="caution">
    <text evidence="2">The sequence shown here is derived from an EMBL/GenBank/DDBJ whole genome shotgun (WGS) entry which is preliminary data.</text>
</comment>
<evidence type="ECO:0000259" key="1">
    <source>
        <dbReference type="Pfam" id="PF04991"/>
    </source>
</evidence>
<feature type="domain" description="LicD/FKTN/FKRP nucleotidyltransferase" evidence="1">
    <location>
        <begin position="35"/>
        <end position="254"/>
    </location>
</feature>
<evidence type="ECO:0000313" key="3">
    <source>
        <dbReference type="Proteomes" id="UP000726170"/>
    </source>
</evidence>
<sequence>MKTNWKDGEILMQIDNLRVVQKRELDVLRAIIEICERHGFRYFAVGGTCLGAVRHKGFIPWDDDIDIGMPRKDFDQFREVAKHELPKHLSVNDFEELQHSNRLYIKVYDNTTTFVEKNCEKFSDQYTGIFVDIFPYDGLPSGSIRRKFNNFRMKVLSKLSFYRRMPYFSMNKLSDKILFFLIYPLKWLLPFNWASKKIEEILRMYPLEKSLYSIAAGYYVFKSHYFLETKKIRFEDLMMPCPEDFDGYLTDQYGDYMQLPPIEKRRTDHDLLFFSLDEPYTKYIKNKQ</sequence>